<dbReference type="EMBL" id="CP044543">
    <property type="protein sequence ID" value="QFI71240.1"/>
    <property type="molecule type" value="Genomic_DNA"/>
</dbReference>
<accession>A0A5P6NYW3</accession>
<organism evidence="1 2">
    <name type="scientific">Bradyrhizobium betae</name>
    <dbReference type="NCBI Taxonomy" id="244734"/>
    <lineage>
        <taxon>Bacteria</taxon>
        <taxon>Pseudomonadati</taxon>
        <taxon>Pseudomonadota</taxon>
        <taxon>Alphaproteobacteria</taxon>
        <taxon>Hyphomicrobiales</taxon>
        <taxon>Nitrobacteraceae</taxon>
        <taxon>Bradyrhizobium</taxon>
    </lineage>
</organism>
<evidence type="ECO:0000313" key="1">
    <source>
        <dbReference type="EMBL" id="QFI71240.1"/>
    </source>
</evidence>
<dbReference type="KEGG" id="bbet:F8237_01930"/>
<dbReference type="OrthoDB" id="9835318at2"/>
<reference evidence="2" key="1">
    <citation type="submission" date="2019-10" db="EMBL/GenBank/DDBJ databases">
        <title>Complete Genome Sequence of Bradyrhizobium betae type strain PL7HG1T.</title>
        <authorList>
            <person name="Bromfield E.S.P."/>
            <person name="Cloutier S."/>
        </authorList>
    </citation>
    <scope>NUCLEOTIDE SEQUENCE [LARGE SCALE GENOMIC DNA]</scope>
    <source>
        <strain evidence="2">PL7HG1</strain>
    </source>
</reference>
<name>A0A5P6NYW3_9BRAD</name>
<protein>
    <submittedName>
        <fullName evidence="1">Uncharacterized protein</fullName>
    </submittedName>
</protein>
<sequence>MTRDLYDIAKPVRDAALAEIMRCFEADTKADGVPVSPAILEGHKLGTHMQALCVAHCAERYKSFTSGFVIDDPIVDIYAVALAQVGAHMAATARPTTGGRPVSPTVSGQAFIKKVAQLFFQQLVHMEHGLLDFNIPFQRSDDGSIAVETFDLAAMLNKGRGE</sequence>
<dbReference type="Proteomes" id="UP000325641">
    <property type="component" value="Chromosome"/>
</dbReference>
<gene>
    <name evidence="1" type="ORF">F8237_01930</name>
</gene>
<evidence type="ECO:0000313" key="2">
    <source>
        <dbReference type="Proteomes" id="UP000325641"/>
    </source>
</evidence>
<dbReference type="AlphaFoldDB" id="A0A5P6NYW3"/>
<proteinExistence type="predicted"/>
<dbReference type="RefSeq" id="WP_151642150.1">
    <property type="nucleotide sequence ID" value="NZ_CP044543.1"/>
</dbReference>